<dbReference type="SUPFAM" id="SSF100939">
    <property type="entry name" value="SPOC domain-like"/>
    <property type="match status" value="1"/>
</dbReference>
<dbReference type="CDD" id="cd00788">
    <property type="entry name" value="KU70"/>
    <property type="match status" value="1"/>
</dbReference>
<evidence type="ECO:0000256" key="12">
    <source>
        <dbReference type="ARBA" id="ARBA00022895"/>
    </source>
</evidence>
<evidence type="ECO:0000256" key="8">
    <source>
        <dbReference type="ARBA" id="ARBA00022763"/>
    </source>
</evidence>
<dbReference type="PANTHER" id="PTHR12604:SF2">
    <property type="entry name" value="X-RAY REPAIR CROSS-COMPLEMENTING PROTEIN 6"/>
    <property type="match status" value="1"/>
</dbReference>
<evidence type="ECO:0000256" key="5">
    <source>
        <dbReference type="ARBA" id="ARBA00021796"/>
    </source>
</evidence>
<dbReference type="SUPFAM" id="SSF68906">
    <property type="entry name" value="SAP domain"/>
    <property type="match status" value="1"/>
</dbReference>
<dbReference type="Pfam" id="PF03730">
    <property type="entry name" value="Ku_C"/>
    <property type="match status" value="1"/>
</dbReference>
<evidence type="ECO:0000256" key="6">
    <source>
        <dbReference type="ARBA" id="ARBA00022454"/>
    </source>
</evidence>
<comment type="subcellular location">
    <subcellularLocation>
        <location evidence="2">Chromosome</location>
        <location evidence="2">Telomere</location>
    </subcellularLocation>
    <subcellularLocation>
        <location evidence="1">Nucleus</location>
    </subcellularLocation>
</comment>
<keyword evidence="16" id="KW-0539">Nucleus</keyword>
<evidence type="ECO:0000256" key="1">
    <source>
        <dbReference type="ARBA" id="ARBA00004123"/>
    </source>
</evidence>
<keyword evidence="13" id="KW-0238">DNA-binding</keyword>
<dbReference type="Gene3D" id="4.10.970.10">
    <property type="entry name" value="Ku70, bridge and pillars"/>
    <property type="match status" value="1"/>
</dbReference>
<evidence type="ECO:0000256" key="9">
    <source>
        <dbReference type="ARBA" id="ARBA00022801"/>
    </source>
</evidence>
<dbReference type="PIRSF" id="PIRSF003033">
    <property type="entry name" value="Ku70"/>
    <property type="match status" value="1"/>
</dbReference>
<protein>
    <recommendedName>
        <fullName evidence="5">ATP-dependent DNA helicase II subunit 1</fullName>
        <ecNumber evidence="4">3.6.4.12</ecNumber>
    </recommendedName>
    <alternativeName>
        <fullName evidence="17">ATP-dependent DNA helicase II subunit Ku70</fullName>
    </alternativeName>
</protein>
<dbReference type="InterPro" id="IPR005161">
    <property type="entry name" value="Ku_N"/>
</dbReference>
<evidence type="ECO:0000259" key="19">
    <source>
        <dbReference type="PROSITE" id="PS50800"/>
    </source>
</evidence>
<evidence type="ECO:0000256" key="16">
    <source>
        <dbReference type="ARBA" id="ARBA00023242"/>
    </source>
</evidence>
<evidence type="ECO:0000256" key="11">
    <source>
        <dbReference type="ARBA" id="ARBA00022840"/>
    </source>
</evidence>
<keyword evidence="8" id="KW-0227">DNA damage</keyword>
<dbReference type="InterPro" id="IPR005160">
    <property type="entry name" value="Ku_C"/>
</dbReference>
<evidence type="ECO:0000256" key="2">
    <source>
        <dbReference type="ARBA" id="ARBA00004574"/>
    </source>
</evidence>
<feature type="region of interest" description="Disordered" evidence="18">
    <location>
        <begin position="1"/>
        <end position="21"/>
    </location>
</feature>
<keyword evidence="7" id="KW-0547">Nucleotide-binding</keyword>
<evidence type="ECO:0000313" key="21">
    <source>
        <dbReference type="Proteomes" id="UP001465976"/>
    </source>
</evidence>
<dbReference type="PROSITE" id="PS50800">
    <property type="entry name" value="SAP"/>
    <property type="match status" value="1"/>
</dbReference>
<reference evidence="20 21" key="1">
    <citation type="submission" date="2024-02" db="EMBL/GenBank/DDBJ databases">
        <title>A draft genome for the cacao thread blight pathogen Marasmius crinis-equi.</title>
        <authorList>
            <person name="Cohen S.P."/>
            <person name="Baruah I.K."/>
            <person name="Amoako-Attah I."/>
            <person name="Bukari Y."/>
            <person name="Meinhardt L.W."/>
            <person name="Bailey B.A."/>
        </authorList>
    </citation>
    <scope>NUCLEOTIDE SEQUENCE [LARGE SCALE GENOMIC DNA]</scope>
    <source>
        <strain evidence="20 21">GH-76</strain>
    </source>
</reference>
<dbReference type="InterPro" id="IPR006164">
    <property type="entry name" value="DNA_bd_Ku70/Ku80"/>
</dbReference>
<dbReference type="EMBL" id="JBAHYK010000198">
    <property type="protein sequence ID" value="KAL0576791.1"/>
    <property type="molecule type" value="Genomic_DNA"/>
</dbReference>
<dbReference type="Gene3D" id="1.10.720.30">
    <property type="entry name" value="SAP domain"/>
    <property type="match status" value="1"/>
</dbReference>
<dbReference type="SUPFAM" id="SSF53300">
    <property type="entry name" value="vWA-like"/>
    <property type="match status" value="1"/>
</dbReference>
<dbReference type="Gene3D" id="3.40.50.410">
    <property type="entry name" value="von Willebrand factor, type A domain"/>
    <property type="match status" value="1"/>
</dbReference>
<dbReference type="Pfam" id="PF02735">
    <property type="entry name" value="Ku"/>
    <property type="match status" value="1"/>
</dbReference>
<dbReference type="InterPro" id="IPR016194">
    <property type="entry name" value="SPOC-like_C_dom_sf"/>
</dbReference>
<keyword evidence="21" id="KW-1185">Reference proteome</keyword>
<dbReference type="PANTHER" id="PTHR12604">
    <property type="entry name" value="KU AUTOANTIGEN DNA HELICASE"/>
    <property type="match status" value="1"/>
</dbReference>
<dbReference type="EC" id="3.6.4.12" evidence="4"/>
<dbReference type="InterPro" id="IPR006165">
    <property type="entry name" value="Ku70"/>
</dbReference>
<keyword evidence="14" id="KW-0233">DNA recombination</keyword>
<feature type="domain" description="SAP" evidence="19">
    <location>
        <begin position="620"/>
        <end position="654"/>
    </location>
</feature>
<keyword evidence="11" id="KW-0067">ATP-binding</keyword>
<keyword evidence="10 20" id="KW-0347">Helicase</keyword>
<dbReference type="InterPro" id="IPR036465">
    <property type="entry name" value="vWFA_dom_sf"/>
</dbReference>
<keyword evidence="15" id="KW-0234">DNA repair</keyword>
<dbReference type="Proteomes" id="UP001465976">
    <property type="component" value="Unassembled WGS sequence"/>
</dbReference>
<evidence type="ECO:0000256" key="18">
    <source>
        <dbReference type="SAM" id="MobiDB-lite"/>
    </source>
</evidence>
<sequence length="657" mass="73233">MAPYDDWNRVDDEEDDELQDSSFMETKRDVILFCIDCSPSMQELYEDPVYEGVQTCHLFAALDAAVQIQKKKIITGPSDSVGILLFNTTRRSDAPRGQGSEIKKGTFLFQPISPLGAPIIQEAMMLLESAREDPQELRNTAPPMEDKRVAMGDVFTSCNWVMRDGAPKTASKRVFLITDEDHPHAGPGSKQLITSARTTLTDLTQAGVTVEPFFISTEDKPFNVSKFYSSVLQPTTLAEDEDDMDDPSVLPESISISRIEDLLAQMRFHEVPKRAQFSIPFELGRNFSIGIKGYGLVTQQTKGSYKYFVDLGDRMEVAVVKTSHVDEDRQAEATKTEMVYGMGLGVKGPSKGGDDDDEEEEDDSIAATRVVEPGKRPFYTAEEIRNFRTLGMSPIIKLLGFKDRSELAFEDNVKHSVFIYPDEMAYSGSKRTFSALLKSMIKKNKMGLVLALTRRNSSPTFCALLPQEEKIEEGGWTEPAGFHLIPLPFADDIRAAPIDKAELASENLVEDARSWMDKLTLKNGSYPPDSYPNPALAFHNAQLQASAFNEQYDPESFEDLTIPKYEMVHKRAGKLMKVWKDALMDDPSASMVVATTGSKRKADTSVGEAEVRSKHEAGQLSKLRVDQLKEFLKSKGQSAQGMKAALIERVGEYLDTH</sequence>
<dbReference type="InterPro" id="IPR003034">
    <property type="entry name" value="SAP_dom"/>
</dbReference>
<keyword evidence="9" id="KW-0378">Hydrolase</keyword>
<evidence type="ECO:0000256" key="17">
    <source>
        <dbReference type="ARBA" id="ARBA00031811"/>
    </source>
</evidence>
<dbReference type="Pfam" id="PF03731">
    <property type="entry name" value="Ku_N"/>
    <property type="match status" value="1"/>
</dbReference>
<dbReference type="SMART" id="SM00513">
    <property type="entry name" value="SAP"/>
    <property type="match status" value="1"/>
</dbReference>
<dbReference type="Pfam" id="PF02037">
    <property type="entry name" value="SAP"/>
    <property type="match status" value="1"/>
</dbReference>
<proteinExistence type="inferred from homology"/>
<dbReference type="GO" id="GO:0004386">
    <property type="term" value="F:helicase activity"/>
    <property type="evidence" value="ECO:0007669"/>
    <property type="project" value="UniProtKB-KW"/>
</dbReference>
<dbReference type="InterPro" id="IPR027388">
    <property type="entry name" value="Ku70_bridge/pillars_dom_sf"/>
</dbReference>
<dbReference type="InterPro" id="IPR047087">
    <property type="entry name" value="KU70_core_dom"/>
</dbReference>
<gene>
    <name evidence="20" type="primary">KU70</name>
    <name evidence="20" type="ORF">V5O48_005199</name>
</gene>
<comment type="caution">
    <text evidence="20">The sequence shown here is derived from an EMBL/GenBank/DDBJ whole genome shotgun (WGS) entry which is preliminary data.</text>
</comment>
<evidence type="ECO:0000256" key="3">
    <source>
        <dbReference type="ARBA" id="ARBA00005240"/>
    </source>
</evidence>
<evidence type="ECO:0000256" key="7">
    <source>
        <dbReference type="ARBA" id="ARBA00022741"/>
    </source>
</evidence>
<dbReference type="Gene3D" id="2.40.290.10">
    <property type="match status" value="1"/>
</dbReference>
<name>A0ABR3FN47_9AGAR</name>
<keyword evidence="12" id="KW-0779">Telomere</keyword>
<feature type="compositionally biased region" description="Basic and acidic residues" evidence="18">
    <location>
        <begin position="1"/>
        <end position="10"/>
    </location>
</feature>
<dbReference type="SMART" id="SM00559">
    <property type="entry name" value="Ku78"/>
    <property type="match status" value="1"/>
</dbReference>
<evidence type="ECO:0000256" key="15">
    <source>
        <dbReference type="ARBA" id="ARBA00023204"/>
    </source>
</evidence>
<organism evidence="20 21">
    <name type="scientific">Marasmius crinis-equi</name>
    <dbReference type="NCBI Taxonomy" id="585013"/>
    <lineage>
        <taxon>Eukaryota</taxon>
        <taxon>Fungi</taxon>
        <taxon>Dikarya</taxon>
        <taxon>Basidiomycota</taxon>
        <taxon>Agaricomycotina</taxon>
        <taxon>Agaricomycetes</taxon>
        <taxon>Agaricomycetidae</taxon>
        <taxon>Agaricales</taxon>
        <taxon>Marasmiineae</taxon>
        <taxon>Marasmiaceae</taxon>
        <taxon>Marasmius</taxon>
    </lineage>
</organism>
<evidence type="ECO:0000256" key="14">
    <source>
        <dbReference type="ARBA" id="ARBA00023172"/>
    </source>
</evidence>
<evidence type="ECO:0000256" key="10">
    <source>
        <dbReference type="ARBA" id="ARBA00022806"/>
    </source>
</evidence>
<accession>A0ABR3FN47</accession>
<evidence type="ECO:0000313" key="20">
    <source>
        <dbReference type="EMBL" id="KAL0576791.1"/>
    </source>
</evidence>
<dbReference type="Gene3D" id="1.10.1600.10">
    <property type="match status" value="1"/>
</dbReference>
<dbReference type="InterPro" id="IPR036361">
    <property type="entry name" value="SAP_dom_sf"/>
</dbReference>
<keyword evidence="6" id="KW-0158">Chromosome</keyword>
<evidence type="ECO:0000256" key="4">
    <source>
        <dbReference type="ARBA" id="ARBA00012551"/>
    </source>
</evidence>
<evidence type="ECO:0000256" key="13">
    <source>
        <dbReference type="ARBA" id="ARBA00023125"/>
    </source>
</evidence>
<comment type="similarity">
    <text evidence="3">Belongs to the ku70 family.</text>
</comment>